<accession>A0A6J4Q6B2</accession>
<keyword evidence="3 7" id="KW-0641">Proline biosynthesis</keyword>
<dbReference type="GO" id="GO:0005737">
    <property type="term" value="C:cytoplasm"/>
    <property type="evidence" value="ECO:0007669"/>
    <property type="project" value="UniProtKB-SubCell"/>
</dbReference>
<dbReference type="FunFam" id="3.40.309.10:FF:000006">
    <property type="entry name" value="Gamma-glutamyl phosphate reductase"/>
    <property type="match status" value="1"/>
</dbReference>
<dbReference type="NCBIfam" id="NF001221">
    <property type="entry name" value="PRK00197.1"/>
    <property type="match status" value="1"/>
</dbReference>
<dbReference type="GO" id="GO:0055129">
    <property type="term" value="P:L-proline biosynthetic process"/>
    <property type="evidence" value="ECO:0007669"/>
    <property type="project" value="UniProtKB-UniRule"/>
</dbReference>
<dbReference type="GO" id="GO:0050661">
    <property type="term" value="F:NADP binding"/>
    <property type="evidence" value="ECO:0007669"/>
    <property type="project" value="InterPro"/>
</dbReference>
<dbReference type="PANTHER" id="PTHR11063:SF8">
    <property type="entry name" value="DELTA-1-PYRROLINE-5-CARBOXYLATE SYNTHASE"/>
    <property type="match status" value="1"/>
</dbReference>
<dbReference type="EMBL" id="CADCUY010000568">
    <property type="protein sequence ID" value="CAA9435747.1"/>
    <property type="molecule type" value="Genomic_DNA"/>
</dbReference>
<evidence type="ECO:0000256" key="6">
    <source>
        <dbReference type="ARBA" id="ARBA00049024"/>
    </source>
</evidence>
<comment type="function">
    <text evidence="7">Catalyzes the NADPH-dependent reduction of L-glutamate 5-phosphate into L-glutamate 5-semialdehyde and phosphate. The product spontaneously undergoes cyclization to form 1-pyrroline-5-carboxylate.</text>
</comment>
<evidence type="ECO:0000256" key="1">
    <source>
        <dbReference type="ARBA" id="ARBA00004985"/>
    </source>
</evidence>
<evidence type="ECO:0000313" key="10">
    <source>
        <dbReference type="EMBL" id="CAA9435747.1"/>
    </source>
</evidence>
<reference evidence="10" key="1">
    <citation type="submission" date="2020-02" db="EMBL/GenBank/DDBJ databases">
        <authorList>
            <person name="Meier V. D."/>
        </authorList>
    </citation>
    <scope>NUCLEOTIDE SEQUENCE</scope>
    <source>
        <strain evidence="10">AVDCRST_MAG35</strain>
    </source>
</reference>
<keyword evidence="4 7" id="KW-0521">NADP</keyword>
<evidence type="ECO:0000256" key="8">
    <source>
        <dbReference type="SAM" id="MobiDB-lite"/>
    </source>
</evidence>
<evidence type="ECO:0000256" key="5">
    <source>
        <dbReference type="ARBA" id="ARBA00023002"/>
    </source>
</evidence>
<comment type="catalytic activity">
    <reaction evidence="6 7">
        <text>L-glutamate 5-semialdehyde + phosphate + NADP(+) = L-glutamyl 5-phosphate + NADPH + H(+)</text>
        <dbReference type="Rhea" id="RHEA:19541"/>
        <dbReference type="ChEBI" id="CHEBI:15378"/>
        <dbReference type="ChEBI" id="CHEBI:43474"/>
        <dbReference type="ChEBI" id="CHEBI:57783"/>
        <dbReference type="ChEBI" id="CHEBI:58066"/>
        <dbReference type="ChEBI" id="CHEBI:58274"/>
        <dbReference type="ChEBI" id="CHEBI:58349"/>
        <dbReference type="EC" id="1.2.1.41"/>
    </reaction>
</comment>
<dbReference type="HAMAP" id="MF_00412">
    <property type="entry name" value="ProA"/>
    <property type="match status" value="1"/>
</dbReference>
<dbReference type="SUPFAM" id="SSF53720">
    <property type="entry name" value="ALDH-like"/>
    <property type="match status" value="1"/>
</dbReference>
<dbReference type="NCBIfam" id="TIGR00407">
    <property type="entry name" value="proA"/>
    <property type="match status" value="1"/>
</dbReference>
<dbReference type="GO" id="GO:0004350">
    <property type="term" value="F:glutamate-5-semialdehyde dehydrogenase activity"/>
    <property type="evidence" value="ECO:0007669"/>
    <property type="project" value="UniProtKB-UniRule"/>
</dbReference>
<comment type="pathway">
    <text evidence="1 7">Amino-acid biosynthesis; L-proline biosynthesis; L-glutamate 5-semialdehyde from L-glutamate: step 2/2.</text>
</comment>
<feature type="domain" description="Aldehyde dehydrogenase" evidence="9">
    <location>
        <begin position="28"/>
        <end position="305"/>
    </location>
</feature>
<dbReference type="PIRSF" id="PIRSF000151">
    <property type="entry name" value="GPR"/>
    <property type="match status" value="1"/>
</dbReference>
<dbReference type="InterPro" id="IPR016161">
    <property type="entry name" value="Ald_DH/histidinol_DH"/>
</dbReference>
<proteinExistence type="inferred from homology"/>
<dbReference type="AlphaFoldDB" id="A0A6J4Q6B2"/>
<evidence type="ECO:0000256" key="3">
    <source>
        <dbReference type="ARBA" id="ARBA00022650"/>
    </source>
</evidence>
<dbReference type="CDD" id="cd07079">
    <property type="entry name" value="ALDH_F18-19_ProA-GPR"/>
    <property type="match status" value="1"/>
</dbReference>
<dbReference type="EC" id="1.2.1.41" evidence="7"/>
<evidence type="ECO:0000259" key="9">
    <source>
        <dbReference type="Pfam" id="PF00171"/>
    </source>
</evidence>
<feature type="region of interest" description="Disordered" evidence="8">
    <location>
        <begin position="1"/>
        <end position="20"/>
    </location>
</feature>
<dbReference type="InterPro" id="IPR016162">
    <property type="entry name" value="Ald_DH_N"/>
</dbReference>
<keyword evidence="7" id="KW-0963">Cytoplasm</keyword>
<dbReference type="Gene3D" id="3.40.309.10">
    <property type="entry name" value="Aldehyde Dehydrogenase, Chain A, domain 2"/>
    <property type="match status" value="1"/>
</dbReference>
<keyword evidence="2 7" id="KW-0028">Amino-acid biosynthesis</keyword>
<evidence type="ECO:0000256" key="4">
    <source>
        <dbReference type="ARBA" id="ARBA00022857"/>
    </source>
</evidence>
<name>A0A6J4Q6B2_9ACTN</name>
<dbReference type="InterPro" id="IPR000965">
    <property type="entry name" value="GPR_dom"/>
</dbReference>
<sequence>MTTTEAPPGAGTGAGPGAGAADPAELVLGALRRARVAARALAPATRATKDAALHAVADALVASAGRITAANATDLTRGRFVGLAEGLLDRLTLDEARLRSIADAVRAVAALPDPVGHVRRGSTLPNGLRLQQVQVPLGVVGIIYEARPNVTVDAAVLALKSGNAAVLRGGSAARETNTVLVEVIAEALEGAGLPRDAVQTVDAAGRDGVGALLTARGLVDLVIPRGGAGLIQRVVTEATVPTIETGVGNCHVYVDAAADLDEALAICLDAKVSRPSVCNAAETLLVHDAVADAFVPRLMTALAEAGVVVHGDLRTRSLTPPAAAGALAADATDLDWATEYHALEVAVGVVDSLDAALEHIRRFSSQHTEAVVTRDITVADAFVAGTDSAAVMVNASTRFTDGGEFGLGAEVGISTQKLHARGPMGLAELTTTRWVVHGAGHVRG</sequence>
<dbReference type="InterPro" id="IPR012134">
    <property type="entry name" value="Glu-5-SA_DH"/>
</dbReference>
<comment type="similarity">
    <text evidence="7">Belongs to the gamma-glutamyl phosphate reductase family.</text>
</comment>
<protein>
    <recommendedName>
        <fullName evidence="7">Gamma-glutamyl phosphate reductase</fullName>
        <shortName evidence="7">GPR</shortName>
        <ecNumber evidence="7">1.2.1.41</ecNumber>
    </recommendedName>
    <alternativeName>
        <fullName evidence="7">Glutamate-5-semialdehyde dehydrogenase</fullName>
    </alternativeName>
    <alternativeName>
        <fullName evidence="7">Glutamyl-gamma-semialdehyde dehydrogenase</fullName>
        <shortName evidence="7">GSA dehydrogenase</shortName>
    </alternativeName>
</protein>
<dbReference type="PANTHER" id="PTHR11063">
    <property type="entry name" value="GLUTAMATE SEMIALDEHYDE DEHYDROGENASE"/>
    <property type="match status" value="1"/>
</dbReference>
<dbReference type="UniPathway" id="UPA00098">
    <property type="reaction ID" value="UER00360"/>
</dbReference>
<dbReference type="Gene3D" id="3.40.605.10">
    <property type="entry name" value="Aldehyde Dehydrogenase, Chain A, domain 1"/>
    <property type="match status" value="1"/>
</dbReference>
<comment type="subcellular location">
    <subcellularLocation>
        <location evidence="7">Cytoplasm</location>
    </subcellularLocation>
</comment>
<dbReference type="InterPro" id="IPR016163">
    <property type="entry name" value="Ald_DH_C"/>
</dbReference>
<evidence type="ECO:0000256" key="2">
    <source>
        <dbReference type="ARBA" id="ARBA00022605"/>
    </source>
</evidence>
<dbReference type="Pfam" id="PF00171">
    <property type="entry name" value="Aldedh"/>
    <property type="match status" value="1"/>
</dbReference>
<evidence type="ECO:0000256" key="7">
    <source>
        <dbReference type="HAMAP-Rule" id="MF_00412"/>
    </source>
</evidence>
<organism evidence="10">
    <name type="scientific">uncultured Quadrisphaera sp</name>
    <dbReference type="NCBI Taxonomy" id="904978"/>
    <lineage>
        <taxon>Bacteria</taxon>
        <taxon>Bacillati</taxon>
        <taxon>Actinomycetota</taxon>
        <taxon>Actinomycetes</taxon>
        <taxon>Kineosporiales</taxon>
        <taxon>Kineosporiaceae</taxon>
        <taxon>Quadrisphaera</taxon>
        <taxon>environmental samples</taxon>
    </lineage>
</organism>
<keyword evidence="5 7" id="KW-0560">Oxidoreductase</keyword>
<dbReference type="InterPro" id="IPR015590">
    <property type="entry name" value="Aldehyde_DH_dom"/>
</dbReference>
<gene>
    <name evidence="7" type="primary">proA</name>
    <name evidence="10" type="ORF">AVDCRST_MAG35-2912</name>
</gene>